<proteinExistence type="predicted"/>
<accession>A0A2G5RMY6</accession>
<dbReference type="RefSeq" id="WP_218963486.1">
    <property type="nucleotide sequence ID" value="NZ_PEDM01000032.1"/>
</dbReference>
<dbReference type="Proteomes" id="UP000230559">
    <property type="component" value="Unassembled WGS sequence"/>
</dbReference>
<reference evidence="1 2" key="1">
    <citation type="submission" date="2017-10" db="EMBL/GenBank/DDBJ databases">
        <title>Draft genome sequence of Anoxybacillus flavithermus KU2-6-11 from caldera Uzon (Russia:Kamchtka).</title>
        <authorList>
            <person name="Korzhuk A.V."/>
            <person name="Rozanov A.S."/>
            <person name="Bryanskaya A.V."/>
            <person name="Peltek S.E."/>
        </authorList>
    </citation>
    <scope>NUCLEOTIDE SEQUENCE [LARGE SCALE GENOMIC DNA]</scope>
    <source>
        <strain evidence="1 2">KU2-6_11</strain>
    </source>
</reference>
<evidence type="ECO:0000313" key="2">
    <source>
        <dbReference type="Proteomes" id="UP000230559"/>
    </source>
</evidence>
<evidence type="ECO:0000313" key="1">
    <source>
        <dbReference type="EMBL" id="PIC04049.1"/>
    </source>
</evidence>
<dbReference type="EMBL" id="PEDM01000032">
    <property type="protein sequence ID" value="PIC04049.1"/>
    <property type="molecule type" value="Genomic_DNA"/>
</dbReference>
<organism evidence="1 2">
    <name type="scientific">Anoxybacillus flavithermus</name>
    <dbReference type="NCBI Taxonomy" id="33934"/>
    <lineage>
        <taxon>Bacteria</taxon>
        <taxon>Bacillati</taxon>
        <taxon>Bacillota</taxon>
        <taxon>Bacilli</taxon>
        <taxon>Bacillales</taxon>
        <taxon>Anoxybacillaceae</taxon>
        <taxon>Anoxybacillus</taxon>
    </lineage>
</organism>
<protein>
    <submittedName>
        <fullName evidence="1">Uncharacterized protein</fullName>
    </submittedName>
</protein>
<gene>
    <name evidence="1" type="ORF">CS060_11635</name>
</gene>
<dbReference type="AlphaFoldDB" id="A0A2G5RMY6"/>
<sequence length="59" mass="6630">GIKGLEAFCLPSHCRTRENTKTTNQAIRQIRMIQRIKGNKKAEGADQKRECVLGSAPFE</sequence>
<comment type="caution">
    <text evidence="1">The sequence shown here is derived from an EMBL/GenBank/DDBJ whole genome shotgun (WGS) entry which is preliminary data.</text>
</comment>
<feature type="non-terminal residue" evidence="1">
    <location>
        <position position="1"/>
    </location>
</feature>
<name>A0A2G5RMY6_9BACL</name>